<organism evidence="1">
    <name type="scientific">viral metagenome</name>
    <dbReference type="NCBI Taxonomy" id="1070528"/>
    <lineage>
        <taxon>unclassified sequences</taxon>
        <taxon>metagenomes</taxon>
        <taxon>organismal metagenomes</taxon>
    </lineage>
</organism>
<protein>
    <submittedName>
        <fullName evidence="1">Putative virion morphogenesis family protein</fullName>
    </submittedName>
</protein>
<sequence length="127" mass="14123">MENTAKAASEHIDKRTAAGLDYRGHRFEPYSEAYKKQKGQSRVDLRKSGTMLGAKKSRAISPTHGQVFIDDAREPGGQSADMIAALHNLGRAKGGKVREFMNITQNALNKIVKEHMDDVLMKILKRS</sequence>
<dbReference type="EMBL" id="MT144003">
    <property type="protein sequence ID" value="QJA46118.1"/>
    <property type="molecule type" value="Genomic_DNA"/>
</dbReference>
<dbReference type="EMBL" id="MT144611">
    <property type="protein sequence ID" value="QJH95019.1"/>
    <property type="molecule type" value="Genomic_DNA"/>
</dbReference>
<name>A0A6H1ZF08_9ZZZZ</name>
<proteinExistence type="predicted"/>
<accession>A0A6H1ZF08</accession>
<evidence type="ECO:0000313" key="2">
    <source>
        <dbReference type="EMBL" id="QJH95019.1"/>
    </source>
</evidence>
<gene>
    <name evidence="1" type="ORF">TM448A00317_0020</name>
    <name evidence="2" type="ORF">TM448B00343_0025</name>
</gene>
<reference evidence="1" key="1">
    <citation type="submission" date="2020-03" db="EMBL/GenBank/DDBJ databases">
        <title>The deep terrestrial virosphere.</title>
        <authorList>
            <person name="Holmfeldt K."/>
            <person name="Nilsson E."/>
            <person name="Simone D."/>
            <person name="Lopez-Fernandez M."/>
            <person name="Wu X."/>
            <person name="de Brujin I."/>
            <person name="Lundin D."/>
            <person name="Andersson A."/>
            <person name="Bertilsson S."/>
            <person name="Dopson M."/>
        </authorList>
    </citation>
    <scope>NUCLEOTIDE SEQUENCE</scope>
    <source>
        <strain evidence="1">TM448A00317</strain>
        <strain evidence="2">TM448B00343</strain>
    </source>
</reference>
<dbReference type="AlphaFoldDB" id="A0A6H1ZF08"/>
<evidence type="ECO:0000313" key="1">
    <source>
        <dbReference type="EMBL" id="QJA46118.1"/>
    </source>
</evidence>